<protein>
    <submittedName>
        <fullName evidence="1">Uncharacterized protein</fullName>
    </submittedName>
</protein>
<dbReference type="AlphaFoldDB" id="X1A579"/>
<reference evidence="1" key="1">
    <citation type="journal article" date="2014" name="Front. Microbiol.">
        <title>High frequency of phylogenetically diverse reductive dehalogenase-homologous genes in deep subseafloor sedimentary metagenomes.</title>
        <authorList>
            <person name="Kawai M."/>
            <person name="Futagami T."/>
            <person name="Toyoda A."/>
            <person name="Takaki Y."/>
            <person name="Nishi S."/>
            <person name="Hori S."/>
            <person name="Arai W."/>
            <person name="Tsubouchi T."/>
            <person name="Morono Y."/>
            <person name="Uchiyama I."/>
            <person name="Ito T."/>
            <person name="Fujiyama A."/>
            <person name="Inagaki F."/>
            <person name="Takami H."/>
        </authorList>
    </citation>
    <scope>NUCLEOTIDE SEQUENCE</scope>
    <source>
        <strain evidence="1">Expedition CK06-06</strain>
    </source>
</reference>
<feature type="non-terminal residue" evidence="1">
    <location>
        <position position="1"/>
    </location>
</feature>
<accession>X1A579</accession>
<proteinExistence type="predicted"/>
<comment type="caution">
    <text evidence="1">The sequence shown here is derived from an EMBL/GenBank/DDBJ whole genome shotgun (WGS) entry which is preliminary data.</text>
</comment>
<gene>
    <name evidence="1" type="ORF">S01H4_18187</name>
</gene>
<name>X1A579_9ZZZZ</name>
<sequence length="94" mass="11398">HNSNISNRRNEFVFEVLSFDYDESILNGFVDYWTEPNKSNTKMKFELQKTWETKRRLKTWAANQKKWDKPKPKTKTMSKLDAQINEWQKAKELL</sequence>
<evidence type="ECO:0000313" key="1">
    <source>
        <dbReference type="EMBL" id="GAG67938.1"/>
    </source>
</evidence>
<organism evidence="1">
    <name type="scientific">marine sediment metagenome</name>
    <dbReference type="NCBI Taxonomy" id="412755"/>
    <lineage>
        <taxon>unclassified sequences</taxon>
        <taxon>metagenomes</taxon>
        <taxon>ecological metagenomes</taxon>
    </lineage>
</organism>
<dbReference type="EMBL" id="BART01008053">
    <property type="protein sequence ID" value="GAG67938.1"/>
    <property type="molecule type" value="Genomic_DNA"/>
</dbReference>